<evidence type="ECO:0000313" key="1">
    <source>
        <dbReference type="EMBL" id="CAF1518784.1"/>
    </source>
</evidence>
<comment type="caution">
    <text evidence="1">The sequence shown here is derived from an EMBL/GenBank/DDBJ whole genome shotgun (WGS) entry which is preliminary data.</text>
</comment>
<reference evidence="1" key="1">
    <citation type="submission" date="2021-02" db="EMBL/GenBank/DDBJ databases">
        <authorList>
            <person name="Nowell W R."/>
        </authorList>
    </citation>
    <scope>NUCLEOTIDE SEQUENCE</scope>
</reference>
<dbReference type="AlphaFoldDB" id="A0A815UKC3"/>
<dbReference type="EMBL" id="CAJNOU010007104">
    <property type="protein sequence ID" value="CAF1518784.1"/>
    <property type="molecule type" value="Genomic_DNA"/>
</dbReference>
<proteinExistence type="predicted"/>
<protein>
    <submittedName>
        <fullName evidence="1">Uncharacterized protein</fullName>
    </submittedName>
</protein>
<accession>A0A815UKC3</accession>
<evidence type="ECO:0000313" key="2">
    <source>
        <dbReference type="Proteomes" id="UP000663889"/>
    </source>
</evidence>
<sequence length="69" mass="8048">MFAIEVETAIEDAVCEQRLNMDQTKHLVFKNLTKGELPHAADVKLIENYYIKVLINCARIQFEELFDAY</sequence>
<dbReference type="Proteomes" id="UP000663889">
    <property type="component" value="Unassembled WGS sequence"/>
</dbReference>
<gene>
    <name evidence="1" type="ORF">SEV965_LOCUS36923</name>
</gene>
<feature type="non-terminal residue" evidence="1">
    <location>
        <position position="69"/>
    </location>
</feature>
<name>A0A815UKC3_9BILA</name>
<organism evidence="1 2">
    <name type="scientific">Rotaria sordida</name>
    <dbReference type="NCBI Taxonomy" id="392033"/>
    <lineage>
        <taxon>Eukaryota</taxon>
        <taxon>Metazoa</taxon>
        <taxon>Spiralia</taxon>
        <taxon>Gnathifera</taxon>
        <taxon>Rotifera</taxon>
        <taxon>Eurotatoria</taxon>
        <taxon>Bdelloidea</taxon>
        <taxon>Philodinida</taxon>
        <taxon>Philodinidae</taxon>
        <taxon>Rotaria</taxon>
    </lineage>
</organism>